<evidence type="ECO:0000313" key="3">
    <source>
        <dbReference type="EMBL" id="CAZ97900.1"/>
    </source>
</evidence>
<protein>
    <submittedName>
        <fullName evidence="3">Glycosyltransferase, family GT4</fullName>
        <ecNumber evidence="3">2.4.1.-</ecNumber>
    </submittedName>
</protein>
<reference evidence="3 4" key="2">
    <citation type="journal article" date="2012" name="Environ. Microbiol.">
        <title>Characterization of the first alginolytic operons in a marine bacterium: from their emergence in marine Flavobacteriia to their independent transfers to marine Proteobacteria and human gut Bacteroides.</title>
        <authorList>
            <person name="Thomas F."/>
            <person name="Barbeyron T."/>
            <person name="Tonon T."/>
            <person name="Genicot S."/>
            <person name="Czjzek M."/>
            <person name="Michel G."/>
        </authorList>
    </citation>
    <scope>NUCLEOTIDE SEQUENCE [LARGE SCALE GENOMIC DNA]</scope>
    <source>
        <strain evidence="4">DSM 12802 / CCUG 47099 / CIP 106680 / NCIMB 13871 / Dsij</strain>
    </source>
</reference>
<keyword evidence="3" id="KW-0328">Glycosyltransferase</keyword>
<name>G0L1U0_ZOBGA</name>
<evidence type="ECO:0000313" key="4">
    <source>
        <dbReference type="Proteomes" id="UP000008898"/>
    </source>
</evidence>
<dbReference type="HOGENOM" id="CLU_009583_0_0_10"/>
<dbReference type="InterPro" id="IPR001296">
    <property type="entry name" value="Glyco_trans_1"/>
</dbReference>
<organism evidence="3 4">
    <name type="scientific">Zobellia galactanivorans (strain DSM 12802 / CCUG 47099 / CIP 106680 / NCIMB 13871 / Dsij)</name>
    <dbReference type="NCBI Taxonomy" id="63186"/>
    <lineage>
        <taxon>Bacteria</taxon>
        <taxon>Pseudomonadati</taxon>
        <taxon>Bacteroidota</taxon>
        <taxon>Flavobacteriia</taxon>
        <taxon>Flavobacteriales</taxon>
        <taxon>Flavobacteriaceae</taxon>
        <taxon>Zobellia</taxon>
    </lineage>
</organism>
<dbReference type="PANTHER" id="PTHR12526">
    <property type="entry name" value="GLYCOSYLTRANSFERASE"/>
    <property type="match status" value="1"/>
</dbReference>
<dbReference type="Pfam" id="PF00534">
    <property type="entry name" value="Glycos_transf_1"/>
    <property type="match status" value="1"/>
</dbReference>
<dbReference type="STRING" id="63186.ZOBELLIA_3762"/>
<feature type="domain" description="Glycosyltransferase subfamily 4-like N-terminal" evidence="2">
    <location>
        <begin position="19"/>
        <end position="174"/>
    </location>
</feature>
<accession>G0L1U0</accession>
<feature type="domain" description="Glycosyl transferase family 1" evidence="1">
    <location>
        <begin position="180"/>
        <end position="315"/>
    </location>
</feature>
<evidence type="ECO:0000259" key="2">
    <source>
        <dbReference type="Pfam" id="PF13439"/>
    </source>
</evidence>
<keyword evidence="3" id="KW-0808">Transferase</keyword>
<gene>
    <name evidence="3" type="ordered locus">zobellia_3762</name>
</gene>
<sequence>MNSQKKISIVFMIPTLSTGGAERVISFISQNLDSKLFQSQLLVIDKKENSTFNIEKIPVTYLNKTRVLHAAPQIIHFLYKQKPDIVFSSIGHLNTLIGILSPLFKNIKFVIREASVVSVMQKFSAKKSIGKNFLSKWAFSNVDKVVCQSIDMANDFKNLYDLNDTNIVIIGNPITSGQPASIKKKKTPSNTKKFITVGRLSKEKGHHRVLNVLARLEREFSYLIIGDGPERANLIEQMDRLGLSDKITHIPYTDNVNYYLSENDLYLQGSYVEGFPNAVLESCAAGTPVLAFAAPGGTNEILEHNINGFIVENEEAFLKCLCSDKEWNHEFIQNSVYSKFSAQIILEKYQNLFTSLC</sequence>
<dbReference type="SUPFAM" id="SSF53756">
    <property type="entry name" value="UDP-Glycosyltransferase/glycogen phosphorylase"/>
    <property type="match status" value="1"/>
</dbReference>
<dbReference type="CDD" id="cd03811">
    <property type="entry name" value="GT4_GT28_WabH-like"/>
    <property type="match status" value="1"/>
</dbReference>
<dbReference type="Gene3D" id="3.40.50.2000">
    <property type="entry name" value="Glycogen Phosphorylase B"/>
    <property type="match status" value="2"/>
</dbReference>
<keyword evidence="4" id="KW-1185">Reference proteome</keyword>
<dbReference type="Proteomes" id="UP000008898">
    <property type="component" value="Chromosome"/>
</dbReference>
<dbReference type="InterPro" id="IPR028098">
    <property type="entry name" value="Glyco_trans_4-like_N"/>
</dbReference>
<dbReference type="Pfam" id="PF13439">
    <property type="entry name" value="Glyco_transf_4"/>
    <property type="match status" value="1"/>
</dbReference>
<dbReference type="EMBL" id="FP476056">
    <property type="protein sequence ID" value="CAZ97900.1"/>
    <property type="molecule type" value="Genomic_DNA"/>
</dbReference>
<dbReference type="KEGG" id="zga:ZOBELLIA_3762"/>
<dbReference type="EC" id="2.4.1.-" evidence="3"/>
<evidence type="ECO:0000259" key="1">
    <source>
        <dbReference type="Pfam" id="PF00534"/>
    </source>
</evidence>
<dbReference type="AlphaFoldDB" id="G0L1U0"/>
<reference evidence="4" key="1">
    <citation type="submission" date="2009-07" db="EMBL/GenBank/DDBJ databases">
        <title>Complete genome sequence of Zobellia galactanivorans Dsij.</title>
        <authorList>
            <consortium name="Genoscope - CEA"/>
        </authorList>
    </citation>
    <scope>NUCLEOTIDE SEQUENCE [LARGE SCALE GENOMIC DNA]</scope>
    <source>
        <strain evidence="4">DSM 12802 / CCUG 47099 / CIP 106680 / NCIMB 13871 / Dsij</strain>
    </source>
</reference>
<proteinExistence type="predicted"/>
<dbReference type="GO" id="GO:0016757">
    <property type="term" value="F:glycosyltransferase activity"/>
    <property type="evidence" value="ECO:0007669"/>
    <property type="project" value="UniProtKB-KW"/>
</dbReference>